<name>A0AAV4S4X1_9ARAC</name>
<protein>
    <submittedName>
        <fullName evidence="2">Uncharacterized protein</fullName>
    </submittedName>
</protein>
<reference evidence="2 3" key="1">
    <citation type="submission" date="2021-06" db="EMBL/GenBank/DDBJ databases">
        <title>Caerostris darwini draft genome.</title>
        <authorList>
            <person name="Kono N."/>
            <person name="Arakawa K."/>
        </authorList>
    </citation>
    <scope>NUCLEOTIDE SEQUENCE [LARGE SCALE GENOMIC DNA]</scope>
</reference>
<keyword evidence="3" id="KW-1185">Reference proteome</keyword>
<dbReference type="EMBL" id="BPLQ01007325">
    <property type="protein sequence ID" value="GIY29558.1"/>
    <property type="molecule type" value="Genomic_DNA"/>
</dbReference>
<dbReference type="Proteomes" id="UP001054837">
    <property type="component" value="Unassembled WGS sequence"/>
</dbReference>
<feature type="compositionally biased region" description="Basic and acidic residues" evidence="1">
    <location>
        <begin position="53"/>
        <end position="68"/>
    </location>
</feature>
<sequence>MTSWLDMHGFCGRSYTNCRDIGDREYRQGALVSDVKKRNALPEHSALGGRTLQSKEDSSEQRGFDQGH</sequence>
<dbReference type="AlphaFoldDB" id="A0AAV4S4X1"/>
<evidence type="ECO:0000313" key="2">
    <source>
        <dbReference type="EMBL" id="GIY29558.1"/>
    </source>
</evidence>
<evidence type="ECO:0000313" key="3">
    <source>
        <dbReference type="Proteomes" id="UP001054837"/>
    </source>
</evidence>
<proteinExistence type="predicted"/>
<organism evidence="2 3">
    <name type="scientific">Caerostris darwini</name>
    <dbReference type="NCBI Taxonomy" id="1538125"/>
    <lineage>
        <taxon>Eukaryota</taxon>
        <taxon>Metazoa</taxon>
        <taxon>Ecdysozoa</taxon>
        <taxon>Arthropoda</taxon>
        <taxon>Chelicerata</taxon>
        <taxon>Arachnida</taxon>
        <taxon>Araneae</taxon>
        <taxon>Araneomorphae</taxon>
        <taxon>Entelegynae</taxon>
        <taxon>Araneoidea</taxon>
        <taxon>Araneidae</taxon>
        <taxon>Caerostris</taxon>
    </lineage>
</organism>
<accession>A0AAV4S4X1</accession>
<feature type="region of interest" description="Disordered" evidence="1">
    <location>
        <begin position="41"/>
        <end position="68"/>
    </location>
</feature>
<evidence type="ECO:0000256" key="1">
    <source>
        <dbReference type="SAM" id="MobiDB-lite"/>
    </source>
</evidence>
<gene>
    <name evidence="2" type="ORF">CDAR_413471</name>
</gene>
<comment type="caution">
    <text evidence="2">The sequence shown here is derived from an EMBL/GenBank/DDBJ whole genome shotgun (WGS) entry which is preliminary data.</text>
</comment>